<sequence>MLLPQKSIRSTNLVDRMPMSFGKRHMEESDLLPPGTNMAVPCRDGDSTGGCMDSIMGGKIPDRPRYPLSAWRNLLTQNAGGFLRNTRGRLERMPLTFGKRTPEVDNAVAPLHKSETFTVSARNMLDRMPNYYGKRKRSFPSPRLSPSAQVDPLSTEDGRLGDMANFVSGVRGHYKPLEEVNEGQGAEMAESKRWSRMDRMPLTYGKRGYTEDSPSHIALELGFPRLFHPAILNQFGNSFRRMRRGQVETEKLRSLLPEVLRAAHAQKDGESAALKESEEQFAQGTPQGQGHSIFPLQMLRTNGLKRSAKDDVVYVDLPYLMHQLREQKSKMSPEEYKLFQANAQSVLQRYLLFDTPLTRSSRSRLGRMPLTYGKRSHPGPAANDNKNRFAAGRFPAQSWVMLPPTRRSRMDRMPLSFGKRVSASGGHLGHEETAGRAEFESLGPFTGRTSGDSPEPSGPLLQAWSRDGGERSAEENQDDTEDGSGLPALPPSAGEGGLSGSDDVTIGGAHISSLSQNEFINLGEP</sequence>
<feature type="compositionally biased region" description="Polar residues" evidence="1">
    <location>
        <begin position="280"/>
        <end position="290"/>
    </location>
</feature>
<reference evidence="2 3" key="1">
    <citation type="submission" date="2019-01" db="EMBL/GenBank/DDBJ databases">
        <title>A draft genome assembly of the solar-powered sea slug Elysia chlorotica.</title>
        <authorList>
            <person name="Cai H."/>
            <person name="Li Q."/>
            <person name="Fang X."/>
            <person name="Li J."/>
            <person name="Curtis N.E."/>
            <person name="Altenburger A."/>
            <person name="Shibata T."/>
            <person name="Feng M."/>
            <person name="Maeda T."/>
            <person name="Schwartz J.A."/>
            <person name="Shigenobu S."/>
            <person name="Lundholm N."/>
            <person name="Nishiyama T."/>
            <person name="Yang H."/>
            <person name="Hasebe M."/>
            <person name="Li S."/>
            <person name="Pierce S.K."/>
            <person name="Wang J."/>
        </authorList>
    </citation>
    <scope>NUCLEOTIDE SEQUENCE [LARGE SCALE GENOMIC DNA]</scope>
    <source>
        <strain evidence="2">EC2010</strain>
        <tissue evidence="2">Whole organism of an adult</tissue>
    </source>
</reference>
<comment type="caution">
    <text evidence="2">The sequence shown here is derived from an EMBL/GenBank/DDBJ whole genome shotgun (WGS) entry which is preliminary data.</text>
</comment>
<dbReference type="OrthoDB" id="6099481at2759"/>
<name>A0A3S1B4A1_ELYCH</name>
<accession>A0A3S1B4A1</accession>
<organism evidence="2 3">
    <name type="scientific">Elysia chlorotica</name>
    <name type="common">Eastern emerald elysia</name>
    <name type="synonym">Sea slug</name>
    <dbReference type="NCBI Taxonomy" id="188477"/>
    <lineage>
        <taxon>Eukaryota</taxon>
        <taxon>Metazoa</taxon>
        <taxon>Spiralia</taxon>
        <taxon>Lophotrochozoa</taxon>
        <taxon>Mollusca</taxon>
        <taxon>Gastropoda</taxon>
        <taxon>Heterobranchia</taxon>
        <taxon>Euthyneura</taxon>
        <taxon>Panpulmonata</taxon>
        <taxon>Sacoglossa</taxon>
        <taxon>Placobranchoidea</taxon>
        <taxon>Plakobranchidae</taxon>
        <taxon>Elysia</taxon>
    </lineage>
</organism>
<feature type="compositionally biased region" description="Basic and acidic residues" evidence="1">
    <location>
        <begin position="428"/>
        <end position="439"/>
    </location>
</feature>
<evidence type="ECO:0000313" key="3">
    <source>
        <dbReference type="Proteomes" id="UP000271974"/>
    </source>
</evidence>
<feature type="region of interest" description="Disordered" evidence="1">
    <location>
        <begin position="418"/>
        <end position="525"/>
    </location>
</feature>
<feature type="region of interest" description="Disordered" evidence="1">
    <location>
        <begin position="135"/>
        <end position="157"/>
    </location>
</feature>
<dbReference type="AlphaFoldDB" id="A0A3S1B4A1"/>
<dbReference type="Proteomes" id="UP000271974">
    <property type="component" value="Unassembled WGS sequence"/>
</dbReference>
<dbReference type="EMBL" id="RQTK01000807">
    <property type="protein sequence ID" value="RUS74697.1"/>
    <property type="molecule type" value="Genomic_DNA"/>
</dbReference>
<evidence type="ECO:0000313" key="2">
    <source>
        <dbReference type="EMBL" id="RUS74697.1"/>
    </source>
</evidence>
<protein>
    <submittedName>
        <fullName evidence="2">Uncharacterized protein</fullName>
    </submittedName>
</protein>
<evidence type="ECO:0000256" key="1">
    <source>
        <dbReference type="SAM" id="MobiDB-lite"/>
    </source>
</evidence>
<proteinExistence type="predicted"/>
<feature type="region of interest" description="Disordered" evidence="1">
    <location>
        <begin position="266"/>
        <end position="292"/>
    </location>
</feature>
<keyword evidence="3" id="KW-1185">Reference proteome</keyword>
<feature type="region of interest" description="Disordered" evidence="1">
    <location>
        <begin position="368"/>
        <end position="390"/>
    </location>
</feature>
<feature type="compositionally biased region" description="Basic and acidic residues" evidence="1">
    <location>
        <begin position="266"/>
        <end position="278"/>
    </location>
</feature>
<gene>
    <name evidence="2" type="ORF">EGW08_017527</name>
</gene>